<keyword evidence="13" id="KW-1185">Reference proteome</keyword>
<organism evidence="9 13">
    <name type="scientific">Didymodactylos carnosus</name>
    <dbReference type="NCBI Taxonomy" id="1234261"/>
    <lineage>
        <taxon>Eukaryota</taxon>
        <taxon>Metazoa</taxon>
        <taxon>Spiralia</taxon>
        <taxon>Gnathifera</taxon>
        <taxon>Rotifera</taxon>
        <taxon>Eurotatoria</taxon>
        <taxon>Bdelloidea</taxon>
        <taxon>Philodinida</taxon>
        <taxon>Philodinidae</taxon>
        <taxon>Didymodactylos</taxon>
    </lineage>
</organism>
<keyword evidence="2" id="KW-0349">Heme</keyword>
<keyword evidence="4" id="KW-0479">Metal-binding</keyword>
<dbReference type="EMBL" id="CAJOBC010003449">
    <property type="protein sequence ID" value="CAF3784279.1"/>
    <property type="molecule type" value="Genomic_DNA"/>
</dbReference>
<dbReference type="NCBIfam" id="TIGR02970">
    <property type="entry name" value="succ_dehyd_cytB"/>
    <property type="match status" value="1"/>
</dbReference>
<feature type="transmembrane region" description="Helical" evidence="8">
    <location>
        <begin position="90"/>
        <end position="117"/>
    </location>
</feature>
<dbReference type="Pfam" id="PF01127">
    <property type="entry name" value="Sdh_cyt"/>
    <property type="match status" value="1"/>
</dbReference>
<comment type="subcellular location">
    <subcellularLocation>
        <location evidence="1">Membrane</location>
        <topology evidence="1">Multi-pass membrane protein</topology>
    </subcellularLocation>
</comment>
<evidence type="ECO:0000313" key="11">
    <source>
        <dbReference type="EMBL" id="CAF3784279.1"/>
    </source>
</evidence>
<keyword evidence="3 8" id="KW-0812">Transmembrane</keyword>
<gene>
    <name evidence="9" type="ORF">GPM918_LOCUS14361</name>
    <name evidence="10" type="ORF">OVA965_LOCUS22442</name>
    <name evidence="11" type="ORF">SRO942_LOCUS14361</name>
    <name evidence="12" type="ORF">TMI583_LOCUS23156</name>
</gene>
<dbReference type="Gene3D" id="1.20.5.540">
    <property type="entry name" value="Single helix bin"/>
    <property type="match status" value="1"/>
</dbReference>
<dbReference type="GO" id="GO:0046872">
    <property type="term" value="F:metal ion binding"/>
    <property type="evidence" value="ECO:0007669"/>
    <property type="project" value="UniProtKB-KW"/>
</dbReference>
<keyword evidence="6" id="KW-0408">Iron</keyword>
<dbReference type="GO" id="GO:0006121">
    <property type="term" value="P:mitochondrial electron transport, succinate to ubiquinone"/>
    <property type="evidence" value="ECO:0007669"/>
    <property type="project" value="TreeGrafter"/>
</dbReference>
<dbReference type="Gene3D" id="1.20.1300.10">
    <property type="entry name" value="Fumarate reductase/succinate dehydrogenase, transmembrane subunit"/>
    <property type="match status" value="1"/>
</dbReference>
<dbReference type="EMBL" id="CAJNOK010012667">
    <property type="protein sequence ID" value="CAF1168376.1"/>
    <property type="molecule type" value="Genomic_DNA"/>
</dbReference>
<dbReference type="Proteomes" id="UP000682733">
    <property type="component" value="Unassembled WGS sequence"/>
</dbReference>
<evidence type="ECO:0000313" key="10">
    <source>
        <dbReference type="EMBL" id="CAF1168376.1"/>
    </source>
</evidence>
<evidence type="ECO:0000256" key="2">
    <source>
        <dbReference type="ARBA" id="ARBA00022617"/>
    </source>
</evidence>
<dbReference type="Proteomes" id="UP000663829">
    <property type="component" value="Unassembled WGS sequence"/>
</dbReference>
<evidence type="ECO:0000256" key="6">
    <source>
        <dbReference type="ARBA" id="ARBA00023004"/>
    </source>
</evidence>
<dbReference type="PANTHER" id="PTHR10978">
    <property type="entry name" value="SUCCINATE DEHYDROGENASE CYTOCHROME B560 SUBUNIT"/>
    <property type="match status" value="1"/>
</dbReference>
<evidence type="ECO:0000256" key="7">
    <source>
        <dbReference type="ARBA" id="ARBA00023136"/>
    </source>
</evidence>
<evidence type="ECO:0000256" key="4">
    <source>
        <dbReference type="ARBA" id="ARBA00022723"/>
    </source>
</evidence>
<dbReference type="PANTHER" id="PTHR10978:SF5">
    <property type="entry name" value="SUCCINATE DEHYDROGENASE CYTOCHROME B560 SUBUNIT, MITOCHONDRIAL"/>
    <property type="match status" value="1"/>
</dbReference>
<sequence length="158" mass="17850">MSLTLLSLNKQLFSRTLSRYGPMLLQTAASSDTVTPQTAAYRLKSKEWVETNEKKLNRPLSPHIQIYRFPLQVYTSGFHRFTGLILNGKILSYIYAMNIPSWAIFSIKLMIAWPVTYHTVNGIRHLAWDTGRGFEKYETITAVVIGTSILAAIGLALL</sequence>
<evidence type="ECO:0000256" key="1">
    <source>
        <dbReference type="ARBA" id="ARBA00004141"/>
    </source>
</evidence>
<dbReference type="PROSITE" id="PS01001">
    <property type="entry name" value="SDH_CYT_2"/>
    <property type="match status" value="1"/>
</dbReference>
<dbReference type="GO" id="GO:0006099">
    <property type="term" value="P:tricarboxylic acid cycle"/>
    <property type="evidence" value="ECO:0007669"/>
    <property type="project" value="InterPro"/>
</dbReference>
<dbReference type="Proteomes" id="UP000681722">
    <property type="component" value="Unassembled WGS sequence"/>
</dbReference>
<proteinExistence type="predicted"/>
<dbReference type="InterPro" id="IPR014314">
    <property type="entry name" value="Succ_DH_cytb556"/>
</dbReference>
<accession>A0A814HP82</accession>
<reference evidence="9" key="1">
    <citation type="submission" date="2021-02" db="EMBL/GenBank/DDBJ databases">
        <authorList>
            <person name="Nowell W R."/>
        </authorList>
    </citation>
    <scope>NUCLEOTIDE SEQUENCE</scope>
</reference>
<dbReference type="EMBL" id="CAJOBA010034191">
    <property type="protein sequence ID" value="CAF3979844.1"/>
    <property type="molecule type" value="Genomic_DNA"/>
</dbReference>
<dbReference type="GO" id="GO:0005739">
    <property type="term" value="C:mitochondrion"/>
    <property type="evidence" value="ECO:0007669"/>
    <property type="project" value="GOC"/>
</dbReference>
<evidence type="ECO:0000313" key="12">
    <source>
        <dbReference type="EMBL" id="CAF3979844.1"/>
    </source>
</evidence>
<dbReference type="EMBL" id="CAJNOQ010003449">
    <property type="protein sequence ID" value="CAF1012902.1"/>
    <property type="molecule type" value="Genomic_DNA"/>
</dbReference>
<evidence type="ECO:0000256" key="5">
    <source>
        <dbReference type="ARBA" id="ARBA00022989"/>
    </source>
</evidence>
<dbReference type="InterPro" id="IPR034804">
    <property type="entry name" value="SQR/QFR_C/D"/>
</dbReference>
<feature type="transmembrane region" description="Helical" evidence="8">
    <location>
        <begin position="137"/>
        <end position="157"/>
    </location>
</feature>
<name>A0A814HP82_9BILA</name>
<dbReference type="OrthoDB" id="588261at2759"/>
<dbReference type="GO" id="GO:0009055">
    <property type="term" value="F:electron transfer activity"/>
    <property type="evidence" value="ECO:0007669"/>
    <property type="project" value="InterPro"/>
</dbReference>
<evidence type="ECO:0000313" key="13">
    <source>
        <dbReference type="Proteomes" id="UP000663829"/>
    </source>
</evidence>
<dbReference type="Proteomes" id="UP000677228">
    <property type="component" value="Unassembled WGS sequence"/>
</dbReference>
<dbReference type="SUPFAM" id="SSF81343">
    <property type="entry name" value="Fumarate reductase respiratory complex transmembrane subunits"/>
    <property type="match status" value="1"/>
</dbReference>
<dbReference type="PROSITE" id="PS01000">
    <property type="entry name" value="SDH_CYT_1"/>
    <property type="match status" value="1"/>
</dbReference>
<evidence type="ECO:0000256" key="3">
    <source>
        <dbReference type="ARBA" id="ARBA00022692"/>
    </source>
</evidence>
<keyword evidence="5 8" id="KW-1133">Transmembrane helix</keyword>
<dbReference type="CDD" id="cd03499">
    <property type="entry name" value="SQR_TypeC_SdhC"/>
    <property type="match status" value="1"/>
</dbReference>
<dbReference type="InterPro" id="IPR000701">
    <property type="entry name" value="SuccDH_FuR_B_TM-su"/>
</dbReference>
<evidence type="ECO:0008006" key="14">
    <source>
        <dbReference type="Google" id="ProtNLM"/>
    </source>
</evidence>
<keyword evidence="7 8" id="KW-0472">Membrane</keyword>
<protein>
    <recommendedName>
        <fullName evidence="14">Succinate dehydrogenase subunit C</fullName>
    </recommendedName>
</protein>
<dbReference type="GO" id="GO:0016020">
    <property type="term" value="C:membrane"/>
    <property type="evidence" value="ECO:0007669"/>
    <property type="project" value="UniProtKB-SubCell"/>
</dbReference>
<evidence type="ECO:0000256" key="8">
    <source>
        <dbReference type="SAM" id="Phobius"/>
    </source>
</evidence>
<evidence type="ECO:0000313" key="9">
    <source>
        <dbReference type="EMBL" id="CAF1012902.1"/>
    </source>
</evidence>
<comment type="caution">
    <text evidence="9">The sequence shown here is derived from an EMBL/GenBank/DDBJ whole genome shotgun (WGS) entry which is preliminary data.</text>
</comment>
<dbReference type="AlphaFoldDB" id="A0A814HP82"/>
<dbReference type="InterPro" id="IPR018495">
    <property type="entry name" value="Succ_DH_cyt_bsu_CS"/>
</dbReference>